<dbReference type="Pfam" id="PF12040">
    <property type="entry name" value="DUF3526"/>
    <property type="match status" value="1"/>
</dbReference>
<name>A0ABX7I5T0_9BACT</name>
<feature type="transmembrane region" description="Helical" evidence="1">
    <location>
        <begin position="137"/>
        <end position="156"/>
    </location>
</feature>
<feature type="transmembrane region" description="Helical" evidence="1">
    <location>
        <begin position="429"/>
        <end position="451"/>
    </location>
</feature>
<feature type="transmembrane region" description="Helical" evidence="1">
    <location>
        <begin position="184"/>
        <end position="207"/>
    </location>
</feature>
<protein>
    <submittedName>
        <fullName evidence="2">DUF3526 domain-containing protein</fullName>
    </submittedName>
</protein>
<feature type="transmembrane region" description="Helical" evidence="1">
    <location>
        <begin position="248"/>
        <end position="271"/>
    </location>
</feature>
<dbReference type="Proteomes" id="UP000612680">
    <property type="component" value="Chromosome"/>
</dbReference>
<keyword evidence="1" id="KW-0472">Membrane</keyword>
<accession>A0ABX7I5T0</accession>
<dbReference type="InterPro" id="IPR021913">
    <property type="entry name" value="DUF3526"/>
</dbReference>
<dbReference type="EMBL" id="CP056775">
    <property type="protein sequence ID" value="QRR00852.1"/>
    <property type="molecule type" value="Genomic_DNA"/>
</dbReference>
<feature type="transmembrane region" description="Helical" evidence="1">
    <location>
        <begin position="21"/>
        <end position="39"/>
    </location>
</feature>
<keyword evidence="3" id="KW-1185">Reference proteome</keyword>
<keyword evidence="1" id="KW-0812">Transmembrane</keyword>
<keyword evidence="1" id="KW-1133">Transmembrane helix</keyword>
<sequence>MMITSRKVLMLEAKNFVLGRTVLTGTAFLLIFAAYGFFYGNHLIGQHQKTIHKIPQVQKEHLQEIVEHGSKATVGTTAYYPFFYTSNPPAPWARFAIGQRDVNPYTLKVKMLAIEGQLYDSELNNPLTLLVGNLDTSFIFIFLFPLLIIALLYNVISDEVESGVWKFVRTTTGSIGQTIAGKLLIRYTVVILITLAIFALSVIALQLPLTGPTFQLMLILLPYVLFWLLVGTLVVGMGKSSAFNATTLVCVWIFLAILFPGIANIAVNIAVPVPEAAETALRQREGYHKKWDLPKGPTMEKFYAVYPQYRKYPIAKDKYSPGWYYAMQFSGDLESAHSAVKLFEKLHQRQLFSETIGVFNPVITAQQALNKIANTDLASQVRYLESVRTHHRQIREYFYPFIFENVPTSNIDWAGYPAYKPVGYVAEPLASSVASIAVWNILLAACALFLFKINFIQSKDLQNA</sequence>
<reference evidence="2 3" key="1">
    <citation type="submission" date="2020-06" db="EMBL/GenBank/DDBJ databases">
        <title>Dyadobacter sandarakinus sp. nov., isolated from the soil of the Arctic Yellow River Station.</title>
        <authorList>
            <person name="Zhang Y."/>
            <person name="Peng F."/>
        </authorList>
    </citation>
    <scope>NUCLEOTIDE SEQUENCE [LARGE SCALE GENOMIC DNA]</scope>
    <source>
        <strain evidence="2 3">Q3-56</strain>
    </source>
</reference>
<dbReference type="RefSeq" id="WP_204662505.1">
    <property type="nucleotide sequence ID" value="NZ_CP056775.1"/>
</dbReference>
<evidence type="ECO:0000256" key="1">
    <source>
        <dbReference type="SAM" id="Phobius"/>
    </source>
</evidence>
<feature type="transmembrane region" description="Helical" evidence="1">
    <location>
        <begin position="213"/>
        <end position="236"/>
    </location>
</feature>
<evidence type="ECO:0000313" key="3">
    <source>
        <dbReference type="Proteomes" id="UP000612680"/>
    </source>
</evidence>
<dbReference type="PANTHER" id="PTHR43471">
    <property type="entry name" value="ABC TRANSPORTER PERMEASE"/>
    <property type="match status" value="1"/>
</dbReference>
<evidence type="ECO:0000313" key="2">
    <source>
        <dbReference type="EMBL" id="QRR00852.1"/>
    </source>
</evidence>
<gene>
    <name evidence="2" type="ORF">HWI92_07985</name>
</gene>
<organism evidence="2 3">
    <name type="scientific">Dyadobacter sandarakinus</name>
    <dbReference type="NCBI Taxonomy" id="2747268"/>
    <lineage>
        <taxon>Bacteria</taxon>
        <taxon>Pseudomonadati</taxon>
        <taxon>Bacteroidota</taxon>
        <taxon>Cytophagia</taxon>
        <taxon>Cytophagales</taxon>
        <taxon>Spirosomataceae</taxon>
        <taxon>Dyadobacter</taxon>
    </lineage>
</organism>
<proteinExistence type="predicted"/>